<organism evidence="3">
    <name type="scientific">Sesamum angustifolium</name>
    <dbReference type="NCBI Taxonomy" id="2727405"/>
    <lineage>
        <taxon>Eukaryota</taxon>
        <taxon>Viridiplantae</taxon>
        <taxon>Streptophyta</taxon>
        <taxon>Embryophyta</taxon>
        <taxon>Tracheophyta</taxon>
        <taxon>Spermatophyta</taxon>
        <taxon>Magnoliopsida</taxon>
        <taxon>eudicotyledons</taxon>
        <taxon>Gunneridae</taxon>
        <taxon>Pentapetalae</taxon>
        <taxon>asterids</taxon>
        <taxon>lamiids</taxon>
        <taxon>Lamiales</taxon>
        <taxon>Pedaliaceae</taxon>
        <taxon>Sesamum</taxon>
    </lineage>
</organism>
<feature type="region of interest" description="Disordered" evidence="2">
    <location>
        <begin position="408"/>
        <end position="446"/>
    </location>
</feature>
<gene>
    <name evidence="3" type="ORF">Sangu_0428100</name>
</gene>
<dbReference type="AlphaFoldDB" id="A0AAW2QTF8"/>
<accession>A0AAW2QTF8</accession>
<evidence type="ECO:0000256" key="1">
    <source>
        <dbReference type="SAM" id="Coils"/>
    </source>
</evidence>
<feature type="coiled-coil region" evidence="1">
    <location>
        <begin position="212"/>
        <end position="274"/>
    </location>
</feature>
<dbReference type="Gene3D" id="1.20.5.170">
    <property type="match status" value="1"/>
</dbReference>
<feature type="compositionally biased region" description="Basic and acidic residues" evidence="2">
    <location>
        <begin position="436"/>
        <end position="446"/>
    </location>
</feature>
<reference evidence="3" key="1">
    <citation type="submission" date="2020-06" db="EMBL/GenBank/DDBJ databases">
        <authorList>
            <person name="Li T."/>
            <person name="Hu X."/>
            <person name="Zhang T."/>
            <person name="Song X."/>
            <person name="Zhang H."/>
            <person name="Dai N."/>
            <person name="Sheng W."/>
            <person name="Hou X."/>
            <person name="Wei L."/>
        </authorList>
    </citation>
    <scope>NUCLEOTIDE SEQUENCE</scope>
    <source>
        <strain evidence="3">G01</strain>
        <tissue evidence="3">Leaf</tissue>
    </source>
</reference>
<dbReference type="PANTHER" id="PTHR35468:SF1">
    <property type="entry name" value="MYOSIN-LIKE PROTEIN"/>
    <property type="match status" value="1"/>
</dbReference>
<name>A0AAW2QTF8_9LAMI</name>
<evidence type="ECO:0000313" key="3">
    <source>
        <dbReference type="EMBL" id="KAL0371100.1"/>
    </source>
</evidence>
<protein>
    <submittedName>
        <fullName evidence="3">Uncharacterized protein</fullName>
    </submittedName>
</protein>
<sequence length="446" mass="50859">MEREFALKKLERNRAKMERTLRSAVQTLVSGRKKIFEGKNVNAVLEEEIEDLADKLEELQKSSRTKDDEVRNCSNFDKKASLLQRRLDKLGGLSDENSRKELQETTESSLSINNMNHDIAIRNCKTDNKSTNGDMLRKKMEALSKGMLERVEEEYGSILSNSSVASSASTSKRIECPELSSFPSRQFYQAKSRIVEQVRAETEQWSQMQEMLGQVRGEMEELQASRDFWENQAHNSEHEIQSLKQAVDEWKETALGYENKVNKLQLELSVLKEETQKTKAGLKPSHNRELSLKVNPDAPAPVPLGKQLEKEKLVLSCRLKKNRHNDENGCKLENALDKINTDGNKERASNEDLPPLSLGKQLAKEKRMLLRRLKENHNASEKGSIGRELVADGRRALYSNSVRIIATERSPLKDIGNSSPLARQHSRSAFPFHSPESSRTRESFRK</sequence>
<evidence type="ECO:0000256" key="2">
    <source>
        <dbReference type="SAM" id="MobiDB-lite"/>
    </source>
</evidence>
<dbReference type="PANTHER" id="PTHR35468">
    <property type="entry name" value="MYOSIN-LIKE PROTEIN"/>
    <property type="match status" value="1"/>
</dbReference>
<reference evidence="3" key="2">
    <citation type="journal article" date="2024" name="Plant">
        <title>Genomic evolution and insights into agronomic trait innovations of Sesamum species.</title>
        <authorList>
            <person name="Miao H."/>
            <person name="Wang L."/>
            <person name="Qu L."/>
            <person name="Liu H."/>
            <person name="Sun Y."/>
            <person name="Le M."/>
            <person name="Wang Q."/>
            <person name="Wei S."/>
            <person name="Zheng Y."/>
            <person name="Lin W."/>
            <person name="Duan Y."/>
            <person name="Cao H."/>
            <person name="Xiong S."/>
            <person name="Wang X."/>
            <person name="Wei L."/>
            <person name="Li C."/>
            <person name="Ma Q."/>
            <person name="Ju M."/>
            <person name="Zhao R."/>
            <person name="Li G."/>
            <person name="Mu C."/>
            <person name="Tian Q."/>
            <person name="Mei H."/>
            <person name="Zhang T."/>
            <person name="Gao T."/>
            <person name="Zhang H."/>
        </authorList>
    </citation>
    <scope>NUCLEOTIDE SEQUENCE</scope>
    <source>
        <strain evidence="3">G01</strain>
    </source>
</reference>
<dbReference type="EMBL" id="JACGWK010000002">
    <property type="protein sequence ID" value="KAL0371100.1"/>
    <property type="molecule type" value="Genomic_DNA"/>
</dbReference>
<proteinExistence type="predicted"/>
<comment type="caution">
    <text evidence="3">The sequence shown here is derived from an EMBL/GenBank/DDBJ whole genome shotgun (WGS) entry which is preliminary data.</text>
</comment>
<keyword evidence="1" id="KW-0175">Coiled coil</keyword>
<feature type="coiled-coil region" evidence="1">
    <location>
        <begin position="7"/>
        <end position="69"/>
    </location>
</feature>